<dbReference type="Proteomes" id="UP000095447">
    <property type="component" value="Unassembled WGS sequence"/>
</dbReference>
<accession>A0A174F920</accession>
<evidence type="ECO:0000313" key="2">
    <source>
        <dbReference type="EMBL" id="CUO44645.1"/>
    </source>
</evidence>
<dbReference type="RefSeq" id="WP_055054111.1">
    <property type="nucleotide sequence ID" value="NZ_CYZA01000023.1"/>
</dbReference>
<proteinExistence type="predicted"/>
<protein>
    <submittedName>
        <fullName evidence="2">Uncharacterized protein</fullName>
    </submittedName>
</protein>
<dbReference type="EMBL" id="CYZA01000023">
    <property type="protein sequence ID" value="CUO44645.1"/>
    <property type="molecule type" value="Genomic_DNA"/>
</dbReference>
<keyword evidence="1" id="KW-0472">Membrane</keyword>
<dbReference type="AlphaFoldDB" id="A0A174F920"/>
<feature type="transmembrane region" description="Helical" evidence="1">
    <location>
        <begin position="6"/>
        <end position="25"/>
    </location>
</feature>
<sequence>MKKTLIIFWIDILAAALILLTIWIINYKIPQKGIQALPLHKIADMQQNVNMGRSASGDSLQKTEMKTAKEDWHQKFADKFTDKVVATDTSYTSTDLSVKLTFNHYNTGKSDYSDAGKNGKYGTAVSYVLADIYIGDITCLQTAFAQDTYGVGYEEKLTDMSVRMKSVLTVNGDSYSNNRHKDNGTIIRNGVIYRSRQSDAETCVLNWDGMMDIYSPNQVDIQKLIKNGAYQNWIFGPSFLDENGKAKKSFYTC</sequence>
<reference evidence="2 3" key="1">
    <citation type="submission" date="2015-09" db="EMBL/GenBank/DDBJ databases">
        <authorList>
            <consortium name="Pathogen Informatics"/>
        </authorList>
    </citation>
    <scope>NUCLEOTIDE SEQUENCE [LARGE SCALE GENOMIC DNA]</scope>
    <source>
        <strain evidence="2 3">2789STDY5608838</strain>
    </source>
</reference>
<gene>
    <name evidence="2" type="ORF">ERS852395_03063</name>
</gene>
<name>A0A174F920_9FIRM</name>
<evidence type="ECO:0000313" key="3">
    <source>
        <dbReference type="Proteomes" id="UP000095447"/>
    </source>
</evidence>
<keyword evidence="1" id="KW-0812">Transmembrane</keyword>
<keyword evidence="1" id="KW-1133">Transmembrane helix</keyword>
<evidence type="ECO:0000256" key="1">
    <source>
        <dbReference type="SAM" id="Phobius"/>
    </source>
</evidence>
<organism evidence="2 3">
    <name type="scientific">Blautia obeum</name>
    <dbReference type="NCBI Taxonomy" id="40520"/>
    <lineage>
        <taxon>Bacteria</taxon>
        <taxon>Bacillati</taxon>
        <taxon>Bacillota</taxon>
        <taxon>Clostridia</taxon>
        <taxon>Lachnospirales</taxon>
        <taxon>Lachnospiraceae</taxon>
        <taxon>Blautia</taxon>
    </lineage>
</organism>